<dbReference type="PANTHER" id="PTHR30354:SF25">
    <property type="entry name" value="INNER MEMBRANE PERMEASE YGBN"/>
    <property type="match status" value="1"/>
</dbReference>
<dbReference type="Proteomes" id="UP000019183">
    <property type="component" value="Unassembled WGS sequence"/>
</dbReference>
<keyword evidence="1" id="KW-0472">Membrane</keyword>
<comment type="caution">
    <text evidence="2">The sequence shown here is derived from an EMBL/GenBank/DDBJ whole genome shotgun (WGS) entry which is preliminary data.</text>
</comment>
<accession>W1DXF0</accession>
<feature type="transmembrane region" description="Helical" evidence="1">
    <location>
        <begin position="29"/>
        <end position="47"/>
    </location>
</feature>
<protein>
    <submittedName>
        <fullName evidence="2">Gluconate permease</fullName>
    </submittedName>
</protein>
<feature type="transmembrane region" description="Helical" evidence="1">
    <location>
        <begin position="6"/>
        <end position="22"/>
    </location>
</feature>
<keyword evidence="1" id="KW-0812">Transmembrane</keyword>
<dbReference type="InterPro" id="IPR003474">
    <property type="entry name" value="Glcn_transporter"/>
</dbReference>
<feature type="transmembrane region" description="Helical" evidence="1">
    <location>
        <begin position="59"/>
        <end position="79"/>
    </location>
</feature>
<dbReference type="Pfam" id="PF02447">
    <property type="entry name" value="GntP_permease"/>
    <property type="match status" value="1"/>
</dbReference>
<evidence type="ECO:0000256" key="1">
    <source>
        <dbReference type="SAM" id="Phobius"/>
    </source>
</evidence>
<name>W1DXF0_KLEPN</name>
<evidence type="ECO:0000313" key="2">
    <source>
        <dbReference type="EMBL" id="CDL12774.1"/>
    </source>
</evidence>
<dbReference type="EMBL" id="CBWK010000834">
    <property type="protein sequence ID" value="CDL12774.1"/>
    <property type="molecule type" value="Genomic_DNA"/>
</dbReference>
<dbReference type="AlphaFoldDB" id="W1DXF0"/>
<keyword evidence="1" id="KW-1133">Transmembrane helix</keyword>
<dbReference type="GO" id="GO:0015128">
    <property type="term" value="F:gluconate transmembrane transporter activity"/>
    <property type="evidence" value="ECO:0007669"/>
    <property type="project" value="InterPro"/>
</dbReference>
<reference evidence="2" key="1">
    <citation type="submission" date="2013-10" db="EMBL/GenBank/DDBJ databases">
        <title>Antibiotic resistance diversity of beta-lactamase producers in the General Hospital Vienna.</title>
        <authorList>
            <person name="Barisic I."/>
            <person name="Mitteregger D."/>
            <person name="Hirschl A.M."/>
            <person name="Noehammer C."/>
            <person name="Wiesinger-Mayr H."/>
        </authorList>
    </citation>
    <scope>NUCLEOTIDE SEQUENCE [LARGE SCALE GENOMIC DNA]</scope>
    <source>
        <strain evidence="2">IS43</strain>
    </source>
</reference>
<evidence type="ECO:0000313" key="3">
    <source>
        <dbReference type="Proteomes" id="UP000019183"/>
    </source>
</evidence>
<organism evidence="2 3">
    <name type="scientific">Klebsiella pneumoniae IS43</name>
    <dbReference type="NCBI Taxonomy" id="1432552"/>
    <lineage>
        <taxon>Bacteria</taxon>
        <taxon>Pseudomonadati</taxon>
        <taxon>Pseudomonadota</taxon>
        <taxon>Gammaproteobacteria</taxon>
        <taxon>Enterobacterales</taxon>
        <taxon>Enterobacteriaceae</taxon>
        <taxon>Klebsiella/Raoultella group</taxon>
        <taxon>Klebsiella</taxon>
        <taxon>Klebsiella pneumoniae complex</taxon>
    </lineage>
</organism>
<dbReference type="GO" id="GO:0005886">
    <property type="term" value="C:plasma membrane"/>
    <property type="evidence" value="ECO:0007669"/>
    <property type="project" value="TreeGrafter"/>
</dbReference>
<dbReference type="PANTHER" id="PTHR30354">
    <property type="entry name" value="GNT FAMILY GLUCONATE TRANSPORTER"/>
    <property type="match status" value="1"/>
</dbReference>
<keyword evidence="3" id="KW-1185">Reference proteome</keyword>
<sequence>MSTSALLLIALASVVLLLLLVIKAKAHPFVALLIVSLLVAFATGIPADKIITTIEKGMGGLLGHIASIIILGSMLGVLIEMSGGAESLAKNVDRRTGCKTNHCRLNHRGFYSRHPGLF</sequence>
<proteinExistence type="predicted"/>